<dbReference type="AlphaFoldDB" id="A0A8J9WYA1"/>
<dbReference type="EMBL" id="OU594942">
    <property type="protein sequence ID" value="CAG9276357.1"/>
    <property type="molecule type" value="Genomic_DNA"/>
</dbReference>
<evidence type="ECO:0000313" key="3">
    <source>
        <dbReference type="EMBL" id="CAG9276357.1"/>
    </source>
</evidence>
<keyword evidence="2" id="KW-1133">Transmembrane helix</keyword>
<sequence>MVWVRMHPEHAKVLHAAGYGVAVWIAIYFVLIHVWVVWKWQSLTAITVDASHRIGDPGDWDLHAACQEHERVLEEIETLIEQLEDARDRIPHQVQNLHEAVEELEVARETFDSFSVPSLSQLLTATLASPEDSVSLDGLAQVWNRSTLGVLAPDSLDEFNYFMDAARDNLYQHWDNSDTVDWLPLVRLFQQTARTEPPAEPACGDTPVVPDAADLATPQDLVHEIALLRASIQNRRQREGFVVLQPSTKARLDGILARDVQAWIQYGPARTSDKETRYEGEINSSCVSTPLVLPWIEAGLDALHRGQDLNTALLRAVARDDYDPSTLILDAVWTPATPAVRDGPSTLNLRTLLDRPLTHQLSHVLDRVVDATGGYIDALDQRVDALPVDWVSQFLTTVRKAAGRVNVPVPDKLRRALAV</sequence>
<dbReference type="Proteomes" id="UP000836788">
    <property type="component" value="Chromosome 1"/>
</dbReference>
<feature type="coiled-coil region" evidence="1">
    <location>
        <begin position="62"/>
        <end position="89"/>
    </location>
</feature>
<accession>A0A8J9WYA1</accession>
<feature type="transmembrane region" description="Helical" evidence="2">
    <location>
        <begin position="16"/>
        <end position="38"/>
    </location>
</feature>
<keyword evidence="2" id="KW-0812">Transmembrane</keyword>
<reference evidence="3" key="1">
    <citation type="submission" date="2022-02" db="EMBL/GenBank/DDBJ databases">
        <authorList>
            <person name="Giguere J D."/>
        </authorList>
    </citation>
    <scope>NUCLEOTIDE SEQUENCE</scope>
    <source>
        <strain evidence="3">CCAP 1055/1</strain>
    </source>
</reference>
<proteinExistence type="predicted"/>
<organism evidence="3">
    <name type="scientific">Phaeodactylum tricornutum</name>
    <name type="common">Diatom</name>
    <dbReference type="NCBI Taxonomy" id="2850"/>
    <lineage>
        <taxon>Eukaryota</taxon>
        <taxon>Sar</taxon>
        <taxon>Stramenopiles</taxon>
        <taxon>Ochrophyta</taxon>
        <taxon>Bacillariophyta</taxon>
        <taxon>Bacillariophyceae</taxon>
        <taxon>Bacillariophycidae</taxon>
        <taxon>Naviculales</taxon>
        <taxon>Phaeodactylaceae</taxon>
        <taxon>Phaeodactylum</taxon>
    </lineage>
</organism>
<name>A0A8J9WYA1_PHATR</name>
<keyword evidence="1" id="KW-0175">Coiled coil</keyword>
<gene>
    <name evidence="3" type="ORF">PTTT1_LOCUS486</name>
</gene>
<evidence type="ECO:0000256" key="1">
    <source>
        <dbReference type="SAM" id="Coils"/>
    </source>
</evidence>
<protein>
    <submittedName>
        <fullName evidence="3">Uncharacterized protein</fullName>
    </submittedName>
</protein>
<evidence type="ECO:0000256" key="2">
    <source>
        <dbReference type="SAM" id="Phobius"/>
    </source>
</evidence>
<keyword evidence="2" id="KW-0472">Membrane</keyword>